<evidence type="ECO:0000256" key="1">
    <source>
        <dbReference type="ARBA" id="ARBA00022723"/>
    </source>
</evidence>
<keyword evidence="3" id="KW-0223">Dioxygenase</keyword>
<dbReference type="Gene3D" id="2.60.120.620">
    <property type="entry name" value="q2cbj1_9rhob like domain"/>
    <property type="match status" value="1"/>
</dbReference>
<dbReference type="InterPro" id="IPR008775">
    <property type="entry name" value="Phytyl_CoA_dOase-like"/>
</dbReference>
<evidence type="ECO:0000256" key="2">
    <source>
        <dbReference type="ARBA" id="ARBA00023004"/>
    </source>
</evidence>
<comment type="caution">
    <text evidence="3">The sequence shown here is derived from an EMBL/GenBank/DDBJ whole genome shotgun (WGS) entry which is preliminary data.</text>
</comment>
<keyword evidence="3" id="KW-0560">Oxidoreductase</keyword>
<dbReference type="EMBL" id="JABFTV010000009">
    <property type="protein sequence ID" value="MCE8025895.1"/>
    <property type="molecule type" value="Genomic_DNA"/>
</dbReference>
<keyword evidence="4" id="KW-1185">Reference proteome</keyword>
<dbReference type="RefSeq" id="WP_234254795.1">
    <property type="nucleotide sequence ID" value="NZ_JABFTV010000009.1"/>
</dbReference>
<protein>
    <submittedName>
        <fullName evidence="3">Phytanoyl-CoA dioxygenase</fullName>
    </submittedName>
</protein>
<gene>
    <name evidence="3" type="ORF">HOP59_17350</name>
</gene>
<dbReference type="GO" id="GO:0051213">
    <property type="term" value="F:dioxygenase activity"/>
    <property type="evidence" value="ECO:0007669"/>
    <property type="project" value="UniProtKB-KW"/>
</dbReference>
<dbReference type="Proteomes" id="UP001320272">
    <property type="component" value="Unassembled WGS sequence"/>
</dbReference>
<organism evidence="3 4">
    <name type="scientific">Billgrantia aerodenitrificans</name>
    <dbReference type="NCBI Taxonomy" id="2733483"/>
    <lineage>
        <taxon>Bacteria</taxon>
        <taxon>Pseudomonadati</taxon>
        <taxon>Pseudomonadota</taxon>
        <taxon>Gammaproteobacteria</taxon>
        <taxon>Oceanospirillales</taxon>
        <taxon>Halomonadaceae</taxon>
        <taxon>Billgrantia</taxon>
    </lineage>
</organism>
<dbReference type="SUPFAM" id="SSF51197">
    <property type="entry name" value="Clavaminate synthase-like"/>
    <property type="match status" value="1"/>
</dbReference>
<dbReference type="PANTHER" id="PTHR20883">
    <property type="entry name" value="PHYTANOYL-COA DIOXYGENASE DOMAIN CONTAINING 1"/>
    <property type="match status" value="1"/>
</dbReference>
<keyword evidence="1" id="KW-0479">Metal-binding</keyword>
<evidence type="ECO:0000313" key="3">
    <source>
        <dbReference type="EMBL" id="MCE8025895.1"/>
    </source>
</evidence>
<accession>A0ABS9AVI0</accession>
<name>A0ABS9AVI0_9GAMM</name>
<reference evidence="3 4" key="1">
    <citation type="journal article" date="2021" name="Front. Microbiol.">
        <title>Aerobic Denitrification and Heterotrophic Sulfur Oxidation in the Genus Halomonas Revealed by Six Novel Species Characterizations and Genome-Based Analysis.</title>
        <authorList>
            <person name="Wang L."/>
            <person name="Shao Z."/>
        </authorList>
    </citation>
    <scope>NUCLEOTIDE SEQUENCE [LARGE SCALE GENOMIC DNA]</scope>
    <source>
        <strain evidence="3 4">MCCC 1A11058</strain>
    </source>
</reference>
<evidence type="ECO:0000313" key="4">
    <source>
        <dbReference type="Proteomes" id="UP001320272"/>
    </source>
</evidence>
<dbReference type="Pfam" id="PF05721">
    <property type="entry name" value="PhyH"/>
    <property type="match status" value="1"/>
</dbReference>
<dbReference type="PANTHER" id="PTHR20883:SF15">
    <property type="entry name" value="PHYTANOYL-COA DIOXYGENASE DOMAIN-CONTAINING PROTEIN 1"/>
    <property type="match status" value="1"/>
</dbReference>
<sequence length="263" mass="30155">MFDCMSIEKFDQEIRERGWVVFEKILPDELTQALREDSLKWIDVCSKYQIKNGINTSGDGTAHQCIGGNDSIDRFIDMHLFHKYIARYFDDKPYICNCCTPIGGFPGANIYVHQVHRDVRTFIPGYHLRLNMLIMCDDFTLENGATYVLSGSHKTEGRPDDDVFERQHERIVAPAGSVSLFNSALWHRGGHNATDRKRVALTIGYGRPFVKPQMDYARMLGEDYGRGLSPLTRQVLGYNARVPVSLDEWYRPVAERLYHADQG</sequence>
<proteinExistence type="predicted"/>
<keyword evidence="2" id="KW-0408">Iron</keyword>